<dbReference type="InterPro" id="IPR003870">
    <property type="entry name" value="DUF222"/>
</dbReference>
<evidence type="ECO:0000313" key="2">
    <source>
        <dbReference type="EMBL" id="KAA1372212.1"/>
    </source>
</evidence>
<comment type="caution">
    <text evidence="2">The sequence shown here is derived from an EMBL/GenBank/DDBJ whole genome shotgun (WGS) entry which is preliminary data.</text>
</comment>
<dbReference type="RefSeq" id="WP_129185963.1">
    <property type="nucleotide sequence ID" value="NZ_SDPP02000010.1"/>
</dbReference>
<name>A0A641AGK7_9ACTN</name>
<gene>
    <name evidence="2" type="ORF">ESP62_019365</name>
</gene>
<protein>
    <submittedName>
        <fullName evidence="2">DUF222 domain-containing protein</fullName>
    </submittedName>
</protein>
<reference evidence="2" key="1">
    <citation type="submission" date="2019-09" db="EMBL/GenBank/DDBJ databases">
        <authorList>
            <person name="Li J."/>
        </authorList>
    </citation>
    <scope>NUCLEOTIDE SEQUENCE [LARGE SCALE GENOMIC DNA]</scope>
    <source>
        <strain evidence="2">NRBC 14897</strain>
    </source>
</reference>
<feature type="domain" description="DUF222" evidence="1">
    <location>
        <begin position="26"/>
        <end position="261"/>
    </location>
</feature>
<dbReference type="Pfam" id="PF02720">
    <property type="entry name" value="DUF222"/>
    <property type="match status" value="1"/>
</dbReference>
<keyword evidence="3" id="KW-1185">Reference proteome</keyword>
<dbReference type="OrthoDB" id="3741440at2"/>
<dbReference type="AlphaFoldDB" id="A0A641AGK7"/>
<evidence type="ECO:0000313" key="3">
    <source>
        <dbReference type="Proteomes" id="UP001515100"/>
    </source>
</evidence>
<feature type="non-terminal residue" evidence="2">
    <location>
        <position position="296"/>
    </location>
</feature>
<accession>A0A641AGK7</accession>
<organism evidence="2 3">
    <name type="scientific">Aeromicrobium fastidiosum</name>
    <dbReference type="NCBI Taxonomy" id="52699"/>
    <lineage>
        <taxon>Bacteria</taxon>
        <taxon>Bacillati</taxon>
        <taxon>Actinomycetota</taxon>
        <taxon>Actinomycetes</taxon>
        <taxon>Propionibacteriales</taxon>
        <taxon>Nocardioidaceae</taxon>
        <taxon>Aeromicrobium</taxon>
    </lineage>
</organism>
<dbReference type="EMBL" id="SDPP02000010">
    <property type="protein sequence ID" value="KAA1372212.1"/>
    <property type="molecule type" value="Genomic_DNA"/>
</dbReference>
<sequence length="296" mass="31888">MNSAPAIEAMREAAHALESGDVRARLHAAQAARDALDATISTLLADLDASKDYEIDGTSTLNAWVRTQLHVDAGVASMLVRNTAVLRDLPLFADAATAGRVNAHHLRALAFGLKHLGLDIMLDLQEPLLVVAETTEPSALFQILRELKDIKHPEDLDDAHLRGMDKQDFQVNAVPDGWHVTGFLNAITGAKLKKVLDAISAPTDKDDTRTGSERRVQGIDDLLTDILGNGLPSDKGVKPHVSVFVDAETVAAAADHVHQTNENPLRTPSPMPDVKPAHLAGFGPIGPHLLMYFMCI</sequence>
<dbReference type="Proteomes" id="UP001515100">
    <property type="component" value="Unassembled WGS sequence"/>
</dbReference>
<proteinExistence type="predicted"/>
<evidence type="ECO:0000259" key="1">
    <source>
        <dbReference type="Pfam" id="PF02720"/>
    </source>
</evidence>